<dbReference type="SUPFAM" id="SSF103473">
    <property type="entry name" value="MFS general substrate transporter"/>
    <property type="match status" value="1"/>
</dbReference>
<evidence type="ECO:0000256" key="2">
    <source>
        <dbReference type="ARBA" id="ARBA00022448"/>
    </source>
</evidence>
<dbReference type="Proteomes" id="UP000051686">
    <property type="component" value="Unassembled WGS sequence"/>
</dbReference>
<comment type="subcellular location">
    <subcellularLocation>
        <location evidence="1">Cell membrane</location>
        <topology evidence="1">Multi-pass membrane protein</topology>
    </subcellularLocation>
</comment>
<proteinExistence type="predicted"/>
<dbReference type="PATRIC" id="fig|1423777.3.peg.1611"/>
<keyword evidence="3 6" id="KW-0812">Transmembrane</keyword>
<feature type="transmembrane region" description="Helical" evidence="6">
    <location>
        <begin position="271"/>
        <end position="288"/>
    </location>
</feature>
<evidence type="ECO:0000256" key="4">
    <source>
        <dbReference type="ARBA" id="ARBA00022989"/>
    </source>
</evidence>
<dbReference type="Gene3D" id="1.20.1250.20">
    <property type="entry name" value="MFS general substrate transporter like domains"/>
    <property type="match status" value="1"/>
</dbReference>
<evidence type="ECO:0000259" key="7">
    <source>
        <dbReference type="PROSITE" id="PS50850"/>
    </source>
</evidence>
<dbReference type="OrthoDB" id="9797740at2"/>
<dbReference type="InterPro" id="IPR052524">
    <property type="entry name" value="MFS_Cyanate_Porter"/>
</dbReference>
<evidence type="ECO:0000256" key="5">
    <source>
        <dbReference type="ARBA" id="ARBA00023136"/>
    </source>
</evidence>
<dbReference type="GO" id="GO:0022857">
    <property type="term" value="F:transmembrane transporter activity"/>
    <property type="evidence" value="ECO:0007669"/>
    <property type="project" value="InterPro"/>
</dbReference>
<gene>
    <name evidence="8" type="ORF">FD46_GL001560</name>
</gene>
<dbReference type="PANTHER" id="PTHR23523">
    <property type="match status" value="1"/>
</dbReference>
<name>A0A0R1M8E5_9LACO</name>
<evidence type="ECO:0000313" key="9">
    <source>
        <dbReference type="Proteomes" id="UP000051686"/>
    </source>
</evidence>
<dbReference type="PROSITE" id="PS50850">
    <property type="entry name" value="MFS"/>
    <property type="match status" value="1"/>
</dbReference>
<feature type="transmembrane region" description="Helical" evidence="6">
    <location>
        <begin position="131"/>
        <end position="149"/>
    </location>
</feature>
<protein>
    <recommendedName>
        <fullName evidence="7">Major facilitator superfamily (MFS) profile domain-containing protein</fullName>
    </recommendedName>
</protein>
<feature type="transmembrane region" description="Helical" evidence="6">
    <location>
        <begin position="12"/>
        <end position="34"/>
    </location>
</feature>
<reference evidence="8 9" key="1">
    <citation type="journal article" date="2015" name="Genome Announc.">
        <title>Expanding the biotechnology potential of lactobacilli through comparative genomics of 213 strains and associated genera.</title>
        <authorList>
            <person name="Sun Z."/>
            <person name="Harris H.M."/>
            <person name="McCann A."/>
            <person name="Guo C."/>
            <person name="Argimon S."/>
            <person name="Zhang W."/>
            <person name="Yang X."/>
            <person name="Jeffery I.B."/>
            <person name="Cooney J.C."/>
            <person name="Kagawa T.F."/>
            <person name="Liu W."/>
            <person name="Song Y."/>
            <person name="Salvetti E."/>
            <person name="Wrobel A."/>
            <person name="Rasinkangas P."/>
            <person name="Parkhill J."/>
            <person name="Rea M.C."/>
            <person name="O'Sullivan O."/>
            <person name="Ritari J."/>
            <person name="Douillard F.P."/>
            <person name="Paul Ross R."/>
            <person name="Yang R."/>
            <person name="Briner A.E."/>
            <person name="Felis G.E."/>
            <person name="de Vos W.M."/>
            <person name="Barrangou R."/>
            <person name="Klaenhammer T.R."/>
            <person name="Caufield P.W."/>
            <person name="Cui Y."/>
            <person name="Zhang H."/>
            <person name="O'Toole P.W."/>
        </authorList>
    </citation>
    <scope>NUCLEOTIDE SEQUENCE [LARGE SCALE GENOMIC DNA]</scope>
    <source>
        <strain evidence="8 9">DSM 19972</strain>
    </source>
</reference>
<dbReference type="EMBL" id="AZEH01000039">
    <property type="protein sequence ID" value="KRL04431.1"/>
    <property type="molecule type" value="Genomic_DNA"/>
</dbReference>
<comment type="caution">
    <text evidence="8">The sequence shown here is derived from an EMBL/GenBank/DDBJ whole genome shotgun (WGS) entry which is preliminary data.</text>
</comment>
<feature type="transmembrane region" description="Helical" evidence="6">
    <location>
        <begin position="74"/>
        <end position="91"/>
    </location>
</feature>
<evidence type="ECO:0000313" key="8">
    <source>
        <dbReference type="EMBL" id="KRL04431.1"/>
    </source>
</evidence>
<feature type="transmembrane region" description="Helical" evidence="6">
    <location>
        <begin position="97"/>
        <end position="119"/>
    </location>
</feature>
<dbReference type="AlphaFoldDB" id="A0A0R1M8E5"/>
<keyword evidence="2" id="KW-0813">Transport</keyword>
<keyword evidence="5 6" id="KW-0472">Membrane</keyword>
<dbReference type="InterPro" id="IPR011701">
    <property type="entry name" value="MFS"/>
</dbReference>
<feature type="transmembrane region" description="Helical" evidence="6">
    <location>
        <begin position="239"/>
        <end position="259"/>
    </location>
</feature>
<feature type="transmembrane region" description="Helical" evidence="6">
    <location>
        <begin position="294"/>
        <end position="319"/>
    </location>
</feature>
<dbReference type="PANTHER" id="PTHR23523:SF2">
    <property type="entry name" value="2-NITROIMIDAZOLE TRANSPORTER"/>
    <property type="match status" value="1"/>
</dbReference>
<sequence>MGRKSFNLSWEVFLIAGNLRLAIIVIPPLSMYIIPAFHLTAAQMGILTTIPLICFGMLSIAAPLIIHKFGVHKVLMAALVLLLSANFLRIYSLSLLFLGTILCGIAITLLNVLVPAIIMEYAPKRAGTLNGLYTASLGLWAALVGYFAAFLAEHIGWQLVIQLISLPALIAICGWYFLPKKKPHAQQIPSPVKVSFSQITSRRSQILTLAFYMGLQSFIFYGLVAWLPSILADLKLSVLTIGALLALFQFIGIPISYLVPRISSSLRALKAVLFISFCGYLCGLGLLNTGISSIVLLVIAITCLGLTCSATFSLSLSLITTLAHNAKEASSIGGVVQSIGYLLACFSPTLLGLIKTNVGTWHASLYLMLALSILSFLVGCLFVKTGSTSHKRQL</sequence>
<dbReference type="RefSeq" id="WP_057896399.1">
    <property type="nucleotide sequence ID" value="NZ_AZEH01000039.1"/>
</dbReference>
<feature type="transmembrane region" description="Helical" evidence="6">
    <location>
        <begin position="363"/>
        <end position="383"/>
    </location>
</feature>
<evidence type="ECO:0000256" key="1">
    <source>
        <dbReference type="ARBA" id="ARBA00004651"/>
    </source>
</evidence>
<feature type="domain" description="Major facilitator superfamily (MFS) profile" evidence="7">
    <location>
        <begin position="1"/>
        <end position="387"/>
    </location>
</feature>
<feature type="transmembrane region" description="Helical" evidence="6">
    <location>
        <begin position="331"/>
        <end position="351"/>
    </location>
</feature>
<accession>A0A0R1M8E5</accession>
<organism evidence="8 9">
    <name type="scientific">Liquorilactobacillus oeni DSM 19972</name>
    <dbReference type="NCBI Taxonomy" id="1423777"/>
    <lineage>
        <taxon>Bacteria</taxon>
        <taxon>Bacillati</taxon>
        <taxon>Bacillota</taxon>
        <taxon>Bacilli</taxon>
        <taxon>Lactobacillales</taxon>
        <taxon>Lactobacillaceae</taxon>
        <taxon>Liquorilactobacillus</taxon>
    </lineage>
</organism>
<dbReference type="InterPro" id="IPR036259">
    <property type="entry name" value="MFS_trans_sf"/>
</dbReference>
<feature type="transmembrane region" description="Helical" evidence="6">
    <location>
        <begin position="155"/>
        <end position="178"/>
    </location>
</feature>
<keyword evidence="9" id="KW-1185">Reference proteome</keyword>
<feature type="transmembrane region" description="Helical" evidence="6">
    <location>
        <begin position="206"/>
        <end position="227"/>
    </location>
</feature>
<evidence type="ECO:0000256" key="3">
    <source>
        <dbReference type="ARBA" id="ARBA00022692"/>
    </source>
</evidence>
<evidence type="ECO:0000256" key="6">
    <source>
        <dbReference type="SAM" id="Phobius"/>
    </source>
</evidence>
<dbReference type="Pfam" id="PF07690">
    <property type="entry name" value="MFS_1"/>
    <property type="match status" value="1"/>
</dbReference>
<feature type="transmembrane region" description="Helical" evidence="6">
    <location>
        <begin position="46"/>
        <end position="67"/>
    </location>
</feature>
<keyword evidence="4 6" id="KW-1133">Transmembrane helix</keyword>
<dbReference type="GO" id="GO:0005886">
    <property type="term" value="C:plasma membrane"/>
    <property type="evidence" value="ECO:0007669"/>
    <property type="project" value="UniProtKB-SubCell"/>
</dbReference>
<dbReference type="InterPro" id="IPR020846">
    <property type="entry name" value="MFS_dom"/>
</dbReference>